<feature type="region of interest" description="Disordered" evidence="1">
    <location>
        <begin position="1"/>
        <end position="58"/>
    </location>
</feature>
<name>A0A7D9HGS6_PARCT</name>
<sequence length="113" mass="12741">MSHKNDLKDAAQKLSELTSEPMNSMLDKQSKADAIAKNPRKKQDGNPGCPTHNSRASPMIWTQEQDDALCKQILLIEPFRFRPRTNQSGSAWSKVSDELNKMASLQMKVDQRA</sequence>
<feature type="compositionally biased region" description="Basic and acidic residues" evidence="1">
    <location>
        <begin position="1"/>
        <end position="11"/>
    </location>
</feature>
<organism evidence="2 3">
    <name type="scientific">Paramuricea clavata</name>
    <name type="common">Red gorgonian</name>
    <name type="synonym">Violescent sea-whip</name>
    <dbReference type="NCBI Taxonomy" id="317549"/>
    <lineage>
        <taxon>Eukaryota</taxon>
        <taxon>Metazoa</taxon>
        <taxon>Cnidaria</taxon>
        <taxon>Anthozoa</taxon>
        <taxon>Octocorallia</taxon>
        <taxon>Malacalcyonacea</taxon>
        <taxon>Plexauridae</taxon>
        <taxon>Paramuricea</taxon>
    </lineage>
</organism>
<dbReference type="EMBL" id="CACRXK020000541">
    <property type="protein sequence ID" value="CAB3982780.1"/>
    <property type="molecule type" value="Genomic_DNA"/>
</dbReference>
<dbReference type="OrthoDB" id="5979602at2759"/>
<dbReference type="AlphaFoldDB" id="A0A7D9HGS6"/>
<accession>A0A7D9HGS6</accession>
<reference evidence="2" key="1">
    <citation type="submission" date="2020-04" db="EMBL/GenBank/DDBJ databases">
        <authorList>
            <person name="Alioto T."/>
            <person name="Alioto T."/>
            <person name="Gomez Garrido J."/>
        </authorList>
    </citation>
    <scope>NUCLEOTIDE SEQUENCE</scope>
    <source>
        <strain evidence="2">A484AB</strain>
    </source>
</reference>
<dbReference type="Proteomes" id="UP001152795">
    <property type="component" value="Unassembled WGS sequence"/>
</dbReference>
<gene>
    <name evidence="2" type="ORF">PACLA_8A045993</name>
</gene>
<proteinExistence type="predicted"/>
<feature type="non-terminal residue" evidence="2">
    <location>
        <position position="1"/>
    </location>
</feature>
<protein>
    <submittedName>
        <fullName evidence="2">Uncharacterized protein</fullName>
    </submittedName>
</protein>
<evidence type="ECO:0000313" key="3">
    <source>
        <dbReference type="Proteomes" id="UP001152795"/>
    </source>
</evidence>
<evidence type="ECO:0000256" key="1">
    <source>
        <dbReference type="SAM" id="MobiDB-lite"/>
    </source>
</evidence>
<evidence type="ECO:0000313" key="2">
    <source>
        <dbReference type="EMBL" id="CAB3982780.1"/>
    </source>
</evidence>
<comment type="caution">
    <text evidence="2">The sequence shown here is derived from an EMBL/GenBank/DDBJ whole genome shotgun (WGS) entry which is preliminary data.</text>
</comment>
<keyword evidence="3" id="KW-1185">Reference proteome</keyword>